<comment type="caution">
    <text evidence="1">The sequence shown here is derived from an EMBL/GenBank/DDBJ whole genome shotgun (WGS) entry which is preliminary data.</text>
</comment>
<dbReference type="AlphaFoldDB" id="A0A918PFP2"/>
<dbReference type="Proteomes" id="UP000622166">
    <property type="component" value="Unassembled WGS sequence"/>
</dbReference>
<organism evidence="1 2">
    <name type="scientific">Streptomyces poonensis</name>
    <dbReference type="NCBI Taxonomy" id="68255"/>
    <lineage>
        <taxon>Bacteria</taxon>
        <taxon>Bacillati</taxon>
        <taxon>Actinomycetota</taxon>
        <taxon>Actinomycetes</taxon>
        <taxon>Kitasatosporales</taxon>
        <taxon>Streptomycetaceae</taxon>
        <taxon>Streptomyces</taxon>
    </lineage>
</organism>
<accession>A0A918PFP2</accession>
<keyword evidence="2" id="KW-1185">Reference proteome</keyword>
<gene>
    <name evidence="1" type="ORF">GCM10010365_22790</name>
</gene>
<protein>
    <submittedName>
        <fullName evidence="1">Uncharacterized protein</fullName>
    </submittedName>
</protein>
<sequence length="56" mass="6182">MTVHRLGRDEILDTAYSDHDLAMFPEGAGVAGPGGVRYDPRWAEWRDGHAQARDSA</sequence>
<evidence type="ECO:0000313" key="1">
    <source>
        <dbReference type="EMBL" id="GGZ03434.1"/>
    </source>
</evidence>
<reference evidence="1" key="2">
    <citation type="submission" date="2020-09" db="EMBL/GenBank/DDBJ databases">
        <authorList>
            <person name="Sun Q."/>
            <person name="Ohkuma M."/>
        </authorList>
    </citation>
    <scope>NUCLEOTIDE SEQUENCE</scope>
    <source>
        <strain evidence="1">JCM 4815</strain>
    </source>
</reference>
<name>A0A918PFP2_9ACTN</name>
<reference evidence="1" key="1">
    <citation type="journal article" date="2014" name="Int. J. Syst. Evol. Microbiol.">
        <title>Complete genome sequence of Corynebacterium casei LMG S-19264T (=DSM 44701T), isolated from a smear-ripened cheese.</title>
        <authorList>
            <consortium name="US DOE Joint Genome Institute (JGI-PGF)"/>
            <person name="Walter F."/>
            <person name="Albersmeier A."/>
            <person name="Kalinowski J."/>
            <person name="Ruckert C."/>
        </authorList>
    </citation>
    <scope>NUCLEOTIDE SEQUENCE</scope>
    <source>
        <strain evidence="1">JCM 4815</strain>
    </source>
</reference>
<proteinExistence type="predicted"/>
<evidence type="ECO:0000313" key="2">
    <source>
        <dbReference type="Proteomes" id="UP000622166"/>
    </source>
</evidence>
<dbReference type="EMBL" id="BMVW01000003">
    <property type="protein sequence ID" value="GGZ03434.1"/>
    <property type="molecule type" value="Genomic_DNA"/>
</dbReference>